<proteinExistence type="predicted"/>
<organism evidence="2 3">
    <name type="scientific">Puccinia graminis f. sp. tritici</name>
    <dbReference type="NCBI Taxonomy" id="56615"/>
    <lineage>
        <taxon>Eukaryota</taxon>
        <taxon>Fungi</taxon>
        <taxon>Dikarya</taxon>
        <taxon>Basidiomycota</taxon>
        <taxon>Pucciniomycotina</taxon>
        <taxon>Pucciniomycetes</taxon>
        <taxon>Pucciniales</taxon>
        <taxon>Pucciniaceae</taxon>
        <taxon>Puccinia</taxon>
    </lineage>
</organism>
<comment type="caution">
    <text evidence="2">The sequence shown here is derived from an EMBL/GenBank/DDBJ whole genome shotgun (WGS) entry which is preliminary data.</text>
</comment>
<feature type="region of interest" description="Disordered" evidence="1">
    <location>
        <begin position="47"/>
        <end position="74"/>
    </location>
</feature>
<dbReference type="Proteomes" id="UP000324748">
    <property type="component" value="Unassembled WGS sequence"/>
</dbReference>
<name>A0A5B0PRB5_PUCGR</name>
<gene>
    <name evidence="2" type="ORF">PGT21_007692</name>
</gene>
<evidence type="ECO:0000313" key="3">
    <source>
        <dbReference type="Proteomes" id="UP000324748"/>
    </source>
</evidence>
<evidence type="ECO:0000256" key="1">
    <source>
        <dbReference type="SAM" id="MobiDB-lite"/>
    </source>
</evidence>
<reference evidence="2 3" key="1">
    <citation type="submission" date="2019-05" db="EMBL/GenBank/DDBJ databases">
        <title>Emergence of the Ug99 lineage of the wheat stem rust pathogen through somatic hybridization.</title>
        <authorList>
            <person name="Li F."/>
            <person name="Upadhyaya N.M."/>
            <person name="Sperschneider J."/>
            <person name="Matny O."/>
            <person name="Nguyen-Phuc H."/>
            <person name="Mago R."/>
            <person name="Raley C."/>
            <person name="Miller M.E."/>
            <person name="Silverstein K.A.T."/>
            <person name="Henningsen E."/>
            <person name="Hirsch C.D."/>
            <person name="Visser B."/>
            <person name="Pretorius Z.A."/>
            <person name="Steffenson B.J."/>
            <person name="Schwessinger B."/>
            <person name="Dodds P.N."/>
            <person name="Figueroa M."/>
        </authorList>
    </citation>
    <scope>NUCLEOTIDE SEQUENCE [LARGE SCALE GENOMIC DNA]</scope>
    <source>
        <strain evidence="2">21-0</strain>
    </source>
</reference>
<dbReference type="AlphaFoldDB" id="A0A5B0PRB5"/>
<sequence>MTTRSANQELLPESDPNLIIRAGNAEKRKAKLLAESEARVKTNIANAETRKSLNSPTTSESLHPPKTNICSPLW</sequence>
<dbReference type="EMBL" id="VSWC01000042">
    <property type="protein sequence ID" value="KAA1103130.1"/>
    <property type="molecule type" value="Genomic_DNA"/>
</dbReference>
<accession>A0A5B0PRB5</accession>
<evidence type="ECO:0000313" key="2">
    <source>
        <dbReference type="EMBL" id="KAA1103130.1"/>
    </source>
</evidence>
<keyword evidence="3" id="KW-1185">Reference proteome</keyword>
<protein>
    <submittedName>
        <fullName evidence="2">Uncharacterized protein</fullName>
    </submittedName>
</protein>
<feature type="compositionally biased region" description="Polar residues" evidence="1">
    <location>
        <begin position="52"/>
        <end position="61"/>
    </location>
</feature>